<keyword evidence="4" id="KW-1185">Reference proteome</keyword>
<dbReference type="Pfam" id="PF12937">
    <property type="entry name" value="F-box-like"/>
    <property type="match status" value="1"/>
</dbReference>
<dbReference type="InterPro" id="IPR036047">
    <property type="entry name" value="F-box-like_dom_sf"/>
</dbReference>
<dbReference type="InterPro" id="IPR032675">
    <property type="entry name" value="LRR_dom_sf"/>
</dbReference>
<name>A0ABP1E9I1_9APHY</name>
<proteinExistence type="predicted"/>
<dbReference type="SUPFAM" id="SSF52047">
    <property type="entry name" value="RNI-like"/>
    <property type="match status" value="1"/>
</dbReference>
<feature type="region of interest" description="Disordered" evidence="1">
    <location>
        <begin position="35"/>
        <end position="55"/>
    </location>
</feature>
<dbReference type="Gene3D" id="3.80.10.10">
    <property type="entry name" value="Ribonuclease Inhibitor"/>
    <property type="match status" value="1"/>
</dbReference>
<feature type="compositionally biased region" description="Polar residues" evidence="1">
    <location>
        <begin position="46"/>
        <end position="55"/>
    </location>
</feature>
<dbReference type="PROSITE" id="PS50181">
    <property type="entry name" value="FBOX"/>
    <property type="match status" value="1"/>
</dbReference>
<protein>
    <recommendedName>
        <fullName evidence="2">F-box domain-containing protein</fullName>
    </recommendedName>
</protein>
<dbReference type="SUPFAM" id="SSF81383">
    <property type="entry name" value="F-box domain"/>
    <property type="match status" value="1"/>
</dbReference>
<feature type="domain" description="F-box" evidence="2">
    <location>
        <begin position="72"/>
        <end position="117"/>
    </location>
</feature>
<sequence>MPSYLLHLQLENSISSLISRDCSVFSMSGSFSRYRPGTQVPHEPQRPSSSPPSNTFVSLNIPQVDILRPFSDSMTSQLPNETLFAILEHLQSNTLIPVLRVSRRFQAIAERILYANICIVETLPRSSPVPYATACCFKTLLDRPHLSEVVKRISIRWQTESGPREQYMPYVEPVLETMNRALRSLTALETLELAFGLSGGTISSRGILEGCSFPALRLFSLSGVGRGSLNPKTHPTPTPPIEWFLSETPSIQHLRLADCHETLELQPSDLPFLTTFRGSAPTAASVLPGRPVQLLSLVGHEFVTQRDLERIACSSARIRWLDLSSMSVTPILLRDISRHLFGVEYLKLKLALRHTLHHALSGISLLAGLTSVLGAFPELYQLDLSPTNIDAISPGNAAEEAQLCTTWARGCPSLRHIVFPSKIEWILNEQDMWIPQAGSPPSH</sequence>
<accession>A0ABP1E9I1</accession>
<gene>
    <name evidence="3" type="ORF">GFSPODELE1_LOCUS10246</name>
</gene>
<evidence type="ECO:0000313" key="4">
    <source>
        <dbReference type="Proteomes" id="UP001497453"/>
    </source>
</evidence>
<reference evidence="4" key="1">
    <citation type="submission" date="2024-04" db="EMBL/GenBank/DDBJ databases">
        <authorList>
            <person name="Shaw F."/>
            <person name="Minotto A."/>
        </authorList>
    </citation>
    <scope>NUCLEOTIDE SEQUENCE [LARGE SCALE GENOMIC DNA]</scope>
</reference>
<evidence type="ECO:0000313" key="3">
    <source>
        <dbReference type="EMBL" id="CAL1715479.1"/>
    </source>
</evidence>
<dbReference type="Proteomes" id="UP001497453">
    <property type="component" value="Chromosome 8"/>
</dbReference>
<organism evidence="3 4">
    <name type="scientific">Somion occarium</name>
    <dbReference type="NCBI Taxonomy" id="3059160"/>
    <lineage>
        <taxon>Eukaryota</taxon>
        <taxon>Fungi</taxon>
        <taxon>Dikarya</taxon>
        <taxon>Basidiomycota</taxon>
        <taxon>Agaricomycotina</taxon>
        <taxon>Agaricomycetes</taxon>
        <taxon>Polyporales</taxon>
        <taxon>Cerrenaceae</taxon>
        <taxon>Somion</taxon>
    </lineage>
</organism>
<dbReference type="EMBL" id="OZ037951">
    <property type="protein sequence ID" value="CAL1715479.1"/>
    <property type="molecule type" value="Genomic_DNA"/>
</dbReference>
<evidence type="ECO:0000256" key="1">
    <source>
        <dbReference type="SAM" id="MobiDB-lite"/>
    </source>
</evidence>
<dbReference type="InterPro" id="IPR001810">
    <property type="entry name" value="F-box_dom"/>
</dbReference>
<evidence type="ECO:0000259" key="2">
    <source>
        <dbReference type="PROSITE" id="PS50181"/>
    </source>
</evidence>